<protein>
    <submittedName>
        <fullName evidence="1">Integrase catalytic domain-containing protein</fullName>
    </submittedName>
</protein>
<comment type="caution">
    <text evidence="1">The sequence shown here is derived from an EMBL/GenBank/DDBJ whole genome shotgun (WGS) entry which is preliminary data.</text>
</comment>
<dbReference type="Proteomes" id="UP000829398">
    <property type="component" value="Chromosome 4"/>
</dbReference>
<dbReference type="EMBL" id="CM039173">
    <property type="protein sequence ID" value="KAH9769484.1"/>
    <property type="molecule type" value="Genomic_DNA"/>
</dbReference>
<reference evidence="2" key="1">
    <citation type="journal article" date="2023" name="Hortic. Res.">
        <title>A chromosome-level phased genome enabling allele-level studies in sweet orange: a case study on citrus Huanglongbing tolerance.</title>
        <authorList>
            <person name="Wu B."/>
            <person name="Yu Q."/>
            <person name="Deng Z."/>
            <person name="Duan Y."/>
            <person name="Luo F."/>
            <person name="Gmitter F. Jr."/>
        </authorList>
    </citation>
    <scope>NUCLEOTIDE SEQUENCE [LARGE SCALE GENOMIC DNA]</scope>
    <source>
        <strain evidence="2">cv. Valencia</strain>
    </source>
</reference>
<evidence type="ECO:0000313" key="2">
    <source>
        <dbReference type="Proteomes" id="UP000829398"/>
    </source>
</evidence>
<gene>
    <name evidence="1" type="ORF">KPL71_012019</name>
</gene>
<name>A0ACB8L7Q8_CITSI</name>
<organism evidence="1 2">
    <name type="scientific">Citrus sinensis</name>
    <name type="common">Sweet orange</name>
    <name type="synonym">Citrus aurantium var. sinensis</name>
    <dbReference type="NCBI Taxonomy" id="2711"/>
    <lineage>
        <taxon>Eukaryota</taxon>
        <taxon>Viridiplantae</taxon>
        <taxon>Streptophyta</taxon>
        <taxon>Embryophyta</taxon>
        <taxon>Tracheophyta</taxon>
        <taxon>Spermatophyta</taxon>
        <taxon>Magnoliopsida</taxon>
        <taxon>eudicotyledons</taxon>
        <taxon>Gunneridae</taxon>
        <taxon>Pentapetalae</taxon>
        <taxon>rosids</taxon>
        <taxon>malvids</taxon>
        <taxon>Sapindales</taxon>
        <taxon>Rutaceae</taxon>
        <taxon>Aurantioideae</taxon>
        <taxon>Citrus</taxon>
    </lineage>
</organism>
<proteinExistence type="predicted"/>
<evidence type="ECO:0000313" key="1">
    <source>
        <dbReference type="EMBL" id="KAH9769484.1"/>
    </source>
</evidence>
<keyword evidence="2" id="KW-1185">Reference proteome</keyword>
<accession>A0ACB8L7Q8</accession>
<sequence length="669" mass="75997">MVGQLVSSVQTLAMTVEKGKFPSQPVPNPKGVHEASTSSPQQHGEVKAVMTLRKGKEVDNKVEMPVTKENQIVPVNVEDSPSEEKEETNPREYVSVNIPLLDAIKQVPSYAKFLKDLCTKKRNMHVQKKAFLTENVSSILQHKIPLKRKDPGSPTISCSIGNHTIENALLDLGASVNLLPYSVFVKLGLGELHPTPVVLQLADRSTKIPRGIVEDVLIQVDKFYFPVDFIVIDTQPIQDSRKHIPIILGRPFLATADTHIQCRTGNMQLSFGNMTMELNIFNIAKQPHNADDGIVDVHLIEALVDDTFVLNLSDDPLQTCLTHFGFDFDIDRSVDEVNALLDSAPSMDTNKWKSRVEQLAPSEKKLIPSSESPPKLELKPLPNTLEYAFLGEESTLPVIISSSLNDEQKDCMHYIHLDENAKSTREMQRRLNPNMKEVVRTEVLKLLDAAFKALLTKYSITHKVATPYHPQTSGQVEISNREIKHILEKTVRPDRKDWSLRLDDALWTYRTAFKTPIRMSPYRLVYGKACHLPVELEHRAYWAIKKFNFDMQQASSERRLQLAELEEIRNDAYENAKIYKQRMKVFHDKQIMRKSFTPGQKVLLFNSRLHLFPGKLRSRWSGPFIVHTVFSHGAIEIKDPKNGVTFKVNGQGLKPYLEYQPHGEDTEIN</sequence>